<protein>
    <submittedName>
        <fullName evidence="1">Uncharacterized protein</fullName>
    </submittedName>
</protein>
<accession>A0ACC3NKU9</accession>
<proteinExistence type="predicted"/>
<organism evidence="1 2">
    <name type="scientific">Vermiconidia calcicola</name>
    <dbReference type="NCBI Taxonomy" id="1690605"/>
    <lineage>
        <taxon>Eukaryota</taxon>
        <taxon>Fungi</taxon>
        <taxon>Dikarya</taxon>
        <taxon>Ascomycota</taxon>
        <taxon>Pezizomycotina</taxon>
        <taxon>Dothideomycetes</taxon>
        <taxon>Dothideomycetidae</taxon>
        <taxon>Mycosphaerellales</taxon>
        <taxon>Extremaceae</taxon>
        <taxon>Vermiconidia</taxon>
    </lineage>
</organism>
<evidence type="ECO:0000313" key="1">
    <source>
        <dbReference type="EMBL" id="KAK3718491.1"/>
    </source>
</evidence>
<comment type="caution">
    <text evidence="1">The sequence shown here is derived from an EMBL/GenBank/DDBJ whole genome shotgun (WGS) entry which is preliminary data.</text>
</comment>
<sequence length="294" mass="31856">MDSGQQSPHSGQAGLNVPHDIFQPLLMIAQCGYEPRDIKEWYRTMLRHLRRMGPKNADAAYNLASLMPTTNTLLPEISEDDALNTTSGSQEDHVSPMAVPCGWTSSPSYESSFSFDPSYTRGNRLHVGPTPQPLYDDIDECYGTQLQPPSSPGQQQLLDSSDDRSRAISSGSIVVSNPATTRHSPLDASRLAPTFEDLLCSHGSQSPDPSEEQSAVTVTIGSAGLYGSLGSISIGNEQHGYAIAGATRSTASATELSHWLNGSPGIFLYRTRPVTARHWSLCITLLFNDRCDTL</sequence>
<dbReference type="Proteomes" id="UP001281147">
    <property type="component" value="Unassembled WGS sequence"/>
</dbReference>
<keyword evidence="2" id="KW-1185">Reference proteome</keyword>
<gene>
    <name evidence="1" type="ORF">LTR37_004995</name>
</gene>
<dbReference type="EMBL" id="JAUTXU010000031">
    <property type="protein sequence ID" value="KAK3718491.1"/>
    <property type="molecule type" value="Genomic_DNA"/>
</dbReference>
<name>A0ACC3NKU9_9PEZI</name>
<evidence type="ECO:0000313" key="2">
    <source>
        <dbReference type="Proteomes" id="UP001281147"/>
    </source>
</evidence>
<reference evidence="1" key="1">
    <citation type="submission" date="2023-07" db="EMBL/GenBank/DDBJ databases">
        <title>Black Yeasts Isolated from many extreme environments.</title>
        <authorList>
            <person name="Coleine C."/>
            <person name="Stajich J.E."/>
            <person name="Selbmann L."/>
        </authorList>
    </citation>
    <scope>NUCLEOTIDE SEQUENCE</scope>
    <source>
        <strain evidence="1">CCFEE 5714</strain>
    </source>
</reference>